<feature type="non-terminal residue" evidence="3">
    <location>
        <position position="1"/>
    </location>
</feature>
<dbReference type="PROSITE" id="PS00615">
    <property type="entry name" value="C_TYPE_LECTIN_1"/>
    <property type="match status" value="1"/>
</dbReference>
<dbReference type="Gene3D" id="3.10.100.10">
    <property type="entry name" value="Mannose-Binding Protein A, subunit A"/>
    <property type="match status" value="1"/>
</dbReference>
<dbReference type="OrthoDB" id="7357196at2759"/>
<evidence type="ECO:0000256" key="1">
    <source>
        <dbReference type="ARBA" id="ARBA00023157"/>
    </source>
</evidence>
<dbReference type="SUPFAM" id="SSF56436">
    <property type="entry name" value="C-type lectin-like"/>
    <property type="match status" value="1"/>
</dbReference>
<dbReference type="InterPro" id="IPR001304">
    <property type="entry name" value="C-type_lectin-like"/>
</dbReference>
<dbReference type="CDD" id="cd00037">
    <property type="entry name" value="CLECT"/>
    <property type="match status" value="1"/>
</dbReference>
<sequence length="211" mass="24588">FRSIFICSGSLSLHSSSILKSVIMGRQDICFLVFIGILQVLALARADIEGWEMDSGELYTNVEGAYSVRFGKTEYTVWHRQPLTWQSAYEFCERYNSSLVVLNDREKIVKLQMFLVKNNFVQARVNDEEPGFIYWIGGNDLEELNKFKWIPTNKPFTYTHWLVGEPTRSSSQRCVEMGDKALGRWSNSPCSFKRYFICERSFKSVRQRTEL</sequence>
<dbReference type="PROSITE" id="PS50041">
    <property type="entry name" value="C_TYPE_LECTIN_2"/>
    <property type="match status" value="1"/>
</dbReference>
<gene>
    <name evidence="3" type="primary">SELP_0</name>
    <name evidence="3" type="ORF">c0_g1_i1</name>
</gene>
<feature type="domain" description="C-type lectin" evidence="2">
    <location>
        <begin position="70"/>
        <end position="199"/>
    </location>
</feature>
<accession>A0A0K8UZ71</accession>
<keyword evidence="1" id="KW-1015">Disulfide bond</keyword>
<dbReference type="PANTHER" id="PTHR22803">
    <property type="entry name" value="MANNOSE, PHOSPHOLIPASE, LECTIN RECEPTOR RELATED"/>
    <property type="match status" value="1"/>
</dbReference>
<dbReference type="InterPro" id="IPR018378">
    <property type="entry name" value="C-type_lectin_CS"/>
</dbReference>
<evidence type="ECO:0000313" key="3">
    <source>
        <dbReference type="EMBL" id="JAI31972.1"/>
    </source>
</evidence>
<evidence type="ECO:0000259" key="2">
    <source>
        <dbReference type="PROSITE" id="PS50041"/>
    </source>
</evidence>
<proteinExistence type="predicted"/>
<dbReference type="AlphaFoldDB" id="A0A0K8UZ71"/>
<organism evidence="3">
    <name type="scientific">Bactrocera latifrons</name>
    <name type="common">Malaysian fruit fly</name>
    <name type="synonym">Chaetodacus latifrons</name>
    <dbReference type="NCBI Taxonomy" id="174628"/>
    <lineage>
        <taxon>Eukaryota</taxon>
        <taxon>Metazoa</taxon>
        <taxon>Ecdysozoa</taxon>
        <taxon>Arthropoda</taxon>
        <taxon>Hexapoda</taxon>
        <taxon>Insecta</taxon>
        <taxon>Pterygota</taxon>
        <taxon>Neoptera</taxon>
        <taxon>Endopterygota</taxon>
        <taxon>Diptera</taxon>
        <taxon>Brachycera</taxon>
        <taxon>Muscomorpha</taxon>
        <taxon>Tephritoidea</taxon>
        <taxon>Tephritidae</taxon>
        <taxon>Bactrocera</taxon>
        <taxon>Bactrocera</taxon>
    </lineage>
</organism>
<dbReference type="InterPro" id="IPR016186">
    <property type="entry name" value="C-type_lectin-like/link_sf"/>
</dbReference>
<dbReference type="Pfam" id="PF00059">
    <property type="entry name" value="Lectin_C"/>
    <property type="match status" value="1"/>
</dbReference>
<dbReference type="InterPro" id="IPR016187">
    <property type="entry name" value="CTDL_fold"/>
</dbReference>
<protein>
    <submittedName>
        <fullName evidence="3">p-selectin</fullName>
    </submittedName>
</protein>
<name>A0A0K8UZ71_BACLA</name>
<keyword evidence="3" id="KW-0430">Lectin</keyword>
<dbReference type="SMART" id="SM00034">
    <property type="entry name" value="CLECT"/>
    <property type="match status" value="1"/>
</dbReference>
<dbReference type="EMBL" id="GDHF01020342">
    <property type="protein sequence ID" value="JAI31972.1"/>
    <property type="molecule type" value="Transcribed_RNA"/>
</dbReference>
<dbReference type="InterPro" id="IPR050111">
    <property type="entry name" value="C-type_lectin/snaclec_domain"/>
</dbReference>
<dbReference type="GO" id="GO:0030246">
    <property type="term" value="F:carbohydrate binding"/>
    <property type="evidence" value="ECO:0007669"/>
    <property type="project" value="UniProtKB-KW"/>
</dbReference>
<reference evidence="3" key="1">
    <citation type="submission" date="2015-06" db="EMBL/GenBank/DDBJ databases">
        <authorList>
            <person name="Hoefler B.C."/>
            <person name="Straight P.D."/>
        </authorList>
    </citation>
    <scope>NUCLEOTIDE SEQUENCE</scope>
</reference>